<sequence>MLTASIAYQIQSHLHEIFSTISGVATENGWKIQLKGNNYLYVIHEINEQKIVFSFSKNLSFEEYQQIHHIIISLQQHIKGTIDVSNSLLGYLPDGRGAYIITNWNKWSHFILTAKLKSLEGHKVIVYNGKGKELGNGLLLDYKLDKSPCVYECTLITTFGEQIFHGEYLVIEPTNKW</sequence>
<accession>I3E6U8</accession>
<comment type="caution">
    <text evidence="1">The sequence shown here is derived from an EMBL/GenBank/DDBJ whole genome shotgun (WGS) entry which is preliminary data.</text>
</comment>
<evidence type="ECO:0000313" key="1">
    <source>
        <dbReference type="EMBL" id="EIJ82219.1"/>
    </source>
</evidence>
<dbReference type="EMBL" id="AFEU01000001">
    <property type="protein sequence ID" value="EIJ82219.1"/>
    <property type="molecule type" value="Genomic_DNA"/>
</dbReference>
<evidence type="ECO:0000313" key="2">
    <source>
        <dbReference type="Proteomes" id="UP000010523"/>
    </source>
</evidence>
<dbReference type="AlphaFoldDB" id="I3E6U8"/>
<name>I3E6U8_BACMT</name>
<dbReference type="OrthoDB" id="2356532at2"/>
<reference evidence="1 2" key="1">
    <citation type="journal article" date="2012" name="Appl. Environ. Microbiol.">
        <title>Genome Sequence of Thermotolerant Bacillus methanolicus: Features and Regulation Related to Methylotrophy and Production of L-Lysine and L-Glutamate from Methanol.</title>
        <authorList>
            <person name="Heggeset T.M."/>
            <person name="Krog A."/>
            <person name="Balzer S."/>
            <person name="Wentzel A."/>
            <person name="Ellingsen T.E."/>
            <person name="Brautaset T."/>
        </authorList>
    </citation>
    <scope>NUCLEOTIDE SEQUENCE [LARGE SCALE GENOMIC DNA]</scope>
    <source>
        <strain evidence="1 2">PB1</strain>
    </source>
</reference>
<keyword evidence="2" id="KW-1185">Reference proteome</keyword>
<dbReference type="RefSeq" id="WP_003351026.1">
    <property type="nucleotide sequence ID" value="NZ_AFEU01000001.1"/>
</dbReference>
<dbReference type="PATRIC" id="fig|997296.3.peg.1037"/>
<proteinExistence type="predicted"/>
<protein>
    <submittedName>
        <fullName evidence="1">Uncharacterized protein</fullName>
    </submittedName>
</protein>
<dbReference type="Proteomes" id="UP000010523">
    <property type="component" value="Unassembled WGS sequence"/>
</dbReference>
<gene>
    <name evidence="1" type="ORF">PB1_04775</name>
</gene>
<dbReference type="eggNOG" id="ENOG5033ZJK">
    <property type="taxonomic scope" value="Bacteria"/>
</dbReference>
<organism evidence="1 2">
    <name type="scientific">Bacillus methanolicus PB1</name>
    <dbReference type="NCBI Taxonomy" id="997296"/>
    <lineage>
        <taxon>Bacteria</taxon>
        <taxon>Bacillati</taxon>
        <taxon>Bacillota</taxon>
        <taxon>Bacilli</taxon>
        <taxon>Bacillales</taxon>
        <taxon>Bacillaceae</taxon>
        <taxon>Bacillus</taxon>
    </lineage>
</organism>